<evidence type="ECO:0000313" key="1">
    <source>
        <dbReference type="EMBL" id="PNT61179.1"/>
    </source>
</evidence>
<protein>
    <submittedName>
        <fullName evidence="1 2">Uncharacterized protein</fullName>
    </submittedName>
</protein>
<dbReference type="Gramene" id="PNT61179">
    <property type="protein sequence ID" value="PNT61179"/>
    <property type="gene ID" value="BRADI_5g11305v3"/>
</dbReference>
<sequence>MCVYFFFFPEKPMCVSIIDICQLIYRSTFVHVSVELETDEVISTQASSNRTVLIFDIGTRDVSLPFKVLSLPFKVVTSSNRTREE</sequence>
<evidence type="ECO:0000313" key="2">
    <source>
        <dbReference type="EnsemblPlants" id="PNT61179"/>
    </source>
</evidence>
<dbReference type="InParanoid" id="A0A2K2CGM9"/>
<name>A0A2K2CGM9_BRADI</name>
<accession>A0A2K2CGM9</accession>
<dbReference type="EnsemblPlants" id="PNT61179">
    <property type="protein sequence ID" value="PNT61179"/>
    <property type="gene ID" value="BRADI_5g11305v3"/>
</dbReference>
<reference evidence="1" key="2">
    <citation type="submission" date="2017-06" db="EMBL/GenBank/DDBJ databases">
        <title>WGS assembly of Brachypodium distachyon.</title>
        <authorList>
            <consortium name="The International Brachypodium Initiative"/>
            <person name="Lucas S."/>
            <person name="Harmon-Smith M."/>
            <person name="Lail K."/>
            <person name="Tice H."/>
            <person name="Grimwood J."/>
            <person name="Bruce D."/>
            <person name="Barry K."/>
            <person name="Shu S."/>
            <person name="Lindquist E."/>
            <person name="Wang M."/>
            <person name="Pitluck S."/>
            <person name="Vogel J.P."/>
            <person name="Garvin D.F."/>
            <person name="Mockler T.C."/>
            <person name="Schmutz J."/>
            <person name="Rokhsar D."/>
            <person name="Bevan M.W."/>
        </authorList>
    </citation>
    <scope>NUCLEOTIDE SEQUENCE</scope>
    <source>
        <strain evidence="1">Bd21</strain>
    </source>
</reference>
<reference evidence="1 2" key="1">
    <citation type="journal article" date="2010" name="Nature">
        <title>Genome sequencing and analysis of the model grass Brachypodium distachyon.</title>
        <authorList>
            <consortium name="International Brachypodium Initiative"/>
        </authorList>
    </citation>
    <scope>NUCLEOTIDE SEQUENCE [LARGE SCALE GENOMIC DNA]</scope>
    <source>
        <strain evidence="1 2">Bd21</strain>
    </source>
</reference>
<reference evidence="2" key="3">
    <citation type="submission" date="2018-08" db="UniProtKB">
        <authorList>
            <consortium name="EnsemblPlants"/>
        </authorList>
    </citation>
    <scope>IDENTIFICATION</scope>
    <source>
        <strain evidence="2">cv. Bd21</strain>
    </source>
</reference>
<dbReference type="EMBL" id="CM000884">
    <property type="protein sequence ID" value="PNT61179.1"/>
    <property type="molecule type" value="Genomic_DNA"/>
</dbReference>
<keyword evidence="3" id="KW-1185">Reference proteome</keyword>
<proteinExistence type="predicted"/>
<evidence type="ECO:0000313" key="3">
    <source>
        <dbReference type="Proteomes" id="UP000008810"/>
    </source>
</evidence>
<dbReference type="Proteomes" id="UP000008810">
    <property type="component" value="Chromosome 5"/>
</dbReference>
<dbReference type="AlphaFoldDB" id="A0A2K2CGM9"/>
<gene>
    <name evidence="1" type="ORF">BRADI_5g11305v3</name>
</gene>
<organism evidence="1">
    <name type="scientific">Brachypodium distachyon</name>
    <name type="common">Purple false brome</name>
    <name type="synonym">Trachynia distachya</name>
    <dbReference type="NCBI Taxonomy" id="15368"/>
    <lineage>
        <taxon>Eukaryota</taxon>
        <taxon>Viridiplantae</taxon>
        <taxon>Streptophyta</taxon>
        <taxon>Embryophyta</taxon>
        <taxon>Tracheophyta</taxon>
        <taxon>Spermatophyta</taxon>
        <taxon>Magnoliopsida</taxon>
        <taxon>Liliopsida</taxon>
        <taxon>Poales</taxon>
        <taxon>Poaceae</taxon>
        <taxon>BOP clade</taxon>
        <taxon>Pooideae</taxon>
        <taxon>Stipodae</taxon>
        <taxon>Brachypodieae</taxon>
        <taxon>Brachypodium</taxon>
    </lineage>
</organism>